<organism evidence="2 3">
    <name type="scientific">Ditylenchus destructor</name>
    <dbReference type="NCBI Taxonomy" id="166010"/>
    <lineage>
        <taxon>Eukaryota</taxon>
        <taxon>Metazoa</taxon>
        <taxon>Ecdysozoa</taxon>
        <taxon>Nematoda</taxon>
        <taxon>Chromadorea</taxon>
        <taxon>Rhabditida</taxon>
        <taxon>Tylenchina</taxon>
        <taxon>Tylenchomorpha</taxon>
        <taxon>Sphaerularioidea</taxon>
        <taxon>Anguinidae</taxon>
        <taxon>Anguininae</taxon>
        <taxon>Ditylenchus</taxon>
    </lineage>
</organism>
<dbReference type="Proteomes" id="UP001201812">
    <property type="component" value="Unassembled WGS sequence"/>
</dbReference>
<comment type="caution">
    <text evidence="2">The sequence shown here is derived from an EMBL/GenBank/DDBJ whole genome shotgun (WGS) entry which is preliminary data.</text>
</comment>
<dbReference type="Gene3D" id="1.10.357.150">
    <property type="match status" value="1"/>
</dbReference>
<dbReference type="AlphaFoldDB" id="A0AAD4R9V1"/>
<dbReference type="GO" id="GO:0005737">
    <property type="term" value="C:cytoplasm"/>
    <property type="evidence" value="ECO:0007669"/>
    <property type="project" value="GOC"/>
</dbReference>
<dbReference type="GO" id="GO:1990423">
    <property type="term" value="C:RZZ complex"/>
    <property type="evidence" value="ECO:0007669"/>
    <property type="project" value="TreeGrafter"/>
</dbReference>
<dbReference type="GO" id="GO:0006888">
    <property type="term" value="P:endoplasmic reticulum to Golgi vesicle-mediated transport"/>
    <property type="evidence" value="ECO:0007669"/>
    <property type="project" value="TreeGrafter"/>
</dbReference>
<dbReference type="InterPro" id="IPR046362">
    <property type="entry name" value="Zw10/DSL1_C_sf"/>
</dbReference>
<feature type="domain" description="ZW10 C-terminal helical" evidence="1">
    <location>
        <begin position="2"/>
        <end position="141"/>
    </location>
</feature>
<keyword evidence="3" id="KW-1185">Reference proteome</keyword>
<proteinExistence type="predicted"/>
<accession>A0AAD4R9V1</accession>
<evidence type="ECO:0000313" key="2">
    <source>
        <dbReference type="EMBL" id="KAI1719922.1"/>
    </source>
</evidence>
<dbReference type="PANTHER" id="PTHR12205">
    <property type="entry name" value="CENTROMERE/KINETOCHORE PROTEIN ZW10"/>
    <property type="match status" value="1"/>
</dbReference>
<evidence type="ECO:0000313" key="3">
    <source>
        <dbReference type="Proteomes" id="UP001201812"/>
    </source>
</evidence>
<dbReference type="GO" id="GO:0007094">
    <property type="term" value="P:mitotic spindle assembly checkpoint signaling"/>
    <property type="evidence" value="ECO:0007669"/>
    <property type="project" value="TreeGrafter"/>
</dbReference>
<reference evidence="2" key="1">
    <citation type="submission" date="2022-01" db="EMBL/GenBank/DDBJ databases">
        <title>Genome Sequence Resource for Two Populations of Ditylenchus destructor, the Migratory Endoparasitic Phytonematode.</title>
        <authorList>
            <person name="Zhang H."/>
            <person name="Lin R."/>
            <person name="Xie B."/>
        </authorList>
    </citation>
    <scope>NUCLEOTIDE SEQUENCE</scope>
    <source>
        <strain evidence="2">BazhouSP</strain>
    </source>
</reference>
<protein>
    <submittedName>
        <fullName evidence="2">Centromere/kinetochore protein zw10 like protein</fullName>
    </submittedName>
</protein>
<dbReference type="Pfam" id="PF22766">
    <property type="entry name" value="ZW10_C2"/>
    <property type="match status" value="1"/>
</dbReference>
<name>A0AAD4R9V1_9BILA</name>
<evidence type="ECO:0000259" key="1">
    <source>
        <dbReference type="Pfam" id="PF22766"/>
    </source>
</evidence>
<sequence>MQIGQVANVWREVMSEFVLTHSLGCLVSHLLTILSDIILAKQDIKASDADIMVRLLTDLMERLKDILTINHVEVIHRVCEEPYFKMTEIIFCLNASLAEIGHRWCEGKGPLAMWLKPEQVTKLVKALFQNTERRRELLSHIN</sequence>
<dbReference type="PANTHER" id="PTHR12205:SF0">
    <property type="entry name" value="CENTROMERE_KINETOCHORE PROTEIN ZW10 HOMOLOG"/>
    <property type="match status" value="1"/>
</dbReference>
<dbReference type="InterPro" id="IPR055148">
    <property type="entry name" value="ZW10_C_2"/>
</dbReference>
<gene>
    <name evidence="2" type="ORF">DdX_05282</name>
</gene>
<dbReference type="EMBL" id="JAKKPZ010000006">
    <property type="protein sequence ID" value="KAI1719922.1"/>
    <property type="molecule type" value="Genomic_DNA"/>
</dbReference>